<dbReference type="InParanoid" id="A0A0H2S2U9"/>
<protein>
    <submittedName>
        <fullName evidence="1">Uncharacterized protein</fullName>
    </submittedName>
</protein>
<gene>
    <name evidence="1" type="ORF">SCHPADRAFT_936218</name>
</gene>
<dbReference type="Proteomes" id="UP000053477">
    <property type="component" value="Unassembled WGS sequence"/>
</dbReference>
<proteinExistence type="predicted"/>
<reference evidence="1 2" key="1">
    <citation type="submission" date="2015-04" db="EMBL/GenBank/DDBJ databases">
        <title>Complete genome sequence of Schizopora paradoxa KUC8140, a cosmopolitan wood degrader in East Asia.</title>
        <authorList>
            <consortium name="DOE Joint Genome Institute"/>
            <person name="Min B."/>
            <person name="Park H."/>
            <person name="Jang Y."/>
            <person name="Kim J.-J."/>
            <person name="Kim K.H."/>
            <person name="Pangilinan J."/>
            <person name="Lipzen A."/>
            <person name="Riley R."/>
            <person name="Grigoriev I.V."/>
            <person name="Spatafora J.W."/>
            <person name="Choi I.-G."/>
        </authorList>
    </citation>
    <scope>NUCLEOTIDE SEQUENCE [LARGE SCALE GENOMIC DNA]</scope>
    <source>
        <strain evidence="1 2">KUC8140</strain>
    </source>
</reference>
<dbReference type="EMBL" id="KQ085895">
    <property type="protein sequence ID" value="KLO18349.1"/>
    <property type="molecule type" value="Genomic_DNA"/>
</dbReference>
<name>A0A0H2S2U9_9AGAM</name>
<evidence type="ECO:0000313" key="1">
    <source>
        <dbReference type="EMBL" id="KLO18349.1"/>
    </source>
</evidence>
<evidence type="ECO:0000313" key="2">
    <source>
        <dbReference type="Proteomes" id="UP000053477"/>
    </source>
</evidence>
<keyword evidence="2" id="KW-1185">Reference proteome</keyword>
<dbReference type="AlphaFoldDB" id="A0A0H2S2U9"/>
<accession>A0A0H2S2U9</accession>
<organism evidence="1 2">
    <name type="scientific">Schizopora paradoxa</name>
    <dbReference type="NCBI Taxonomy" id="27342"/>
    <lineage>
        <taxon>Eukaryota</taxon>
        <taxon>Fungi</taxon>
        <taxon>Dikarya</taxon>
        <taxon>Basidiomycota</taxon>
        <taxon>Agaricomycotina</taxon>
        <taxon>Agaricomycetes</taxon>
        <taxon>Hymenochaetales</taxon>
        <taxon>Schizoporaceae</taxon>
        <taxon>Schizopora</taxon>
    </lineage>
</organism>
<sequence>MPCATITIICYNMGRGIPIPHATVDLPREVVYAETSPSVTFTGRGTDDLRCTINVPTEAYPVLSRAWFELPPRIGLHPLDSNIPAYDRFSALSAVHQARAAPVVTEFDPGAAHTGSEGFQL</sequence>